<evidence type="ECO:0000313" key="21">
    <source>
        <dbReference type="Proteomes" id="UP000267223"/>
    </source>
</evidence>
<evidence type="ECO:0000256" key="17">
    <source>
        <dbReference type="PIRSR" id="PIRSR600829-3"/>
    </source>
</evidence>
<dbReference type="GO" id="GO:0005524">
    <property type="term" value="F:ATP binding"/>
    <property type="evidence" value="ECO:0007669"/>
    <property type="project" value="UniProtKB-KW"/>
</dbReference>
<keyword evidence="21" id="KW-1185">Reference proteome</keyword>
<keyword evidence="6 19" id="KW-0812">Transmembrane</keyword>
<keyword evidence="11" id="KW-0443">Lipid metabolism</keyword>
<keyword evidence="5" id="KW-0808">Transferase</keyword>
<name>A0A3M9NNI4_9BACT</name>
<keyword evidence="8 20" id="KW-0418">Kinase</keyword>
<feature type="transmembrane region" description="Helical" evidence="19">
    <location>
        <begin position="32"/>
        <end position="51"/>
    </location>
</feature>
<reference evidence="20 21" key="1">
    <citation type="submission" date="2018-11" db="EMBL/GenBank/DDBJ databases">
        <title>Draft genome sequence of Ferruginibacter sp. BO-59.</title>
        <authorList>
            <person name="Im W.T."/>
        </authorList>
    </citation>
    <scope>NUCLEOTIDE SEQUENCE [LARGE SCALE GENOMIC DNA]</scope>
    <source>
        <strain evidence="20 21">BO-59</strain>
    </source>
</reference>
<dbReference type="Proteomes" id="UP000267223">
    <property type="component" value="Unassembled WGS sequence"/>
</dbReference>
<feature type="binding site" evidence="17">
    <location>
        <begin position="86"/>
        <end position="88"/>
    </location>
    <ligand>
        <name>ATP</name>
        <dbReference type="ChEBI" id="CHEBI:30616"/>
    </ligand>
</feature>
<comment type="caution">
    <text evidence="20">The sequence shown here is derived from an EMBL/GenBank/DDBJ whole genome shotgun (WGS) entry which is preliminary data.</text>
</comment>
<evidence type="ECO:0000256" key="10">
    <source>
        <dbReference type="ARBA" id="ARBA00022989"/>
    </source>
</evidence>
<keyword evidence="18" id="KW-0479">Metal-binding</keyword>
<evidence type="ECO:0000256" key="6">
    <source>
        <dbReference type="ARBA" id="ARBA00022692"/>
    </source>
</evidence>
<dbReference type="EMBL" id="RJJR01000002">
    <property type="protein sequence ID" value="RNI39065.1"/>
    <property type="molecule type" value="Genomic_DNA"/>
</dbReference>
<evidence type="ECO:0000256" key="8">
    <source>
        <dbReference type="ARBA" id="ARBA00022777"/>
    </source>
</evidence>
<evidence type="ECO:0000256" key="13">
    <source>
        <dbReference type="ARBA" id="ARBA00023209"/>
    </source>
</evidence>
<feature type="binding site" evidence="17">
    <location>
        <position position="77"/>
    </location>
    <ligand>
        <name>ATP</name>
        <dbReference type="ChEBI" id="CHEBI:30616"/>
    </ligand>
</feature>
<comment type="similarity">
    <text evidence="2">Belongs to the bacterial diacylglycerol kinase family.</text>
</comment>
<keyword evidence="13" id="KW-0594">Phospholipid biosynthesis</keyword>
<evidence type="ECO:0000256" key="1">
    <source>
        <dbReference type="ARBA" id="ARBA00004651"/>
    </source>
</evidence>
<comment type="cofactor">
    <cofactor evidence="18">
        <name>Mg(2+)</name>
        <dbReference type="ChEBI" id="CHEBI:18420"/>
    </cofactor>
    <text evidence="18">Mn(2+), Zn(2+), Cd(2+) and Co(2+) support activity to lesser extents.</text>
</comment>
<keyword evidence="18" id="KW-0460">Magnesium</keyword>
<keyword evidence="14" id="KW-1208">Phospholipid metabolism</keyword>
<evidence type="ECO:0000256" key="19">
    <source>
        <dbReference type="SAM" id="Phobius"/>
    </source>
</evidence>
<dbReference type="GO" id="GO:0016301">
    <property type="term" value="F:kinase activity"/>
    <property type="evidence" value="ECO:0007669"/>
    <property type="project" value="UniProtKB-KW"/>
</dbReference>
<keyword evidence="3" id="KW-1003">Cell membrane</keyword>
<evidence type="ECO:0000256" key="12">
    <source>
        <dbReference type="ARBA" id="ARBA00023136"/>
    </source>
</evidence>
<dbReference type="CDD" id="cd14265">
    <property type="entry name" value="UDPK_IM_like"/>
    <property type="match status" value="1"/>
</dbReference>
<keyword evidence="7 17" id="KW-0547">Nucleotide-binding</keyword>
<evidence type="ECO:0000256" key="14">
    <source>
        <dbReference type="ARBA" id="ARBA00023264"/>
    </source>
</evidence>
<dbReference type="GO" id="GO:0005886">
    <property type="term" value="C:plasma membrane"/>
    <property type="evidence" value="ECO:0007669"/>
    <property type="project" value="UniProtKB-SubCell"/>
</dbReference>
<feature type="binding site" evidence="18">
    <location>
        <position position="29"/>
    </location>
    <ligand>
        <name>a divalent metal cation</name>
        <dbReference type="ChEBI" id="CHEBI:60240"/>
    </ligand>
</feature>
<evidence type="ECO:0000256" key="7">
    <source>
        <dbReference type="ARBA" id="ARBA00022741"/>
    </source>
</evidence>
<feature type="active site" description="Proton acceptor" evidence="15">
    <location>
        <position position="70"/>
    </location>
</feature>
<keyword evidence="4" id="KW-0444">Lipid biosynthesis</keyword>
<dbReference type="AlphaFoldDB" id="A0A3M9NNI4"/>
<evidence type="ECO:0000256" key="16">
    <source>
        <dbReference type="PIRSR" id="PIRSR600829-2"/>
    </source>
</evidence>
<feature type="binding site" evidence="17">
    <location>
        <position position="29"/>
    </location>
    <ligand>
        <name>ATP</name>
        <dbReference type="ChEBI" id="CHEBI:30616"/>
    </ligand>
</feature>
<dbReference type="InterPro" id="IPR036945">
    <property type="entry name" value="DAGK_sf"/>
</dbReference>
<proteinExistence type="inferred from homology"/>
<dbReference type="PANTHER" id="PTHR34299:SF1">
    <property type="entry name" value="DIACYLGLYCEROL KINASE"/>
    <property type="match status" value="1"/>
</dbReference>
<feature type="transmembrane region" description="Helical" evidence="19">
    <location>
        <begin position="97"/>
        <end position="118"/>
    </location>
</feature>
<accession>A0A3M9NNI4</accession>
<protein>
    <submittedName>
        <fullName evidence="20">Diacylglycerol kinase family protein</fullName>
    </submittedName>
</protein>
<dbReference type="InterPro" id="IPR000829">
    <property type="entry name" value="DAGK"/>
</dbReference>
<dbReference type="PANTHER" id="PTHR34299">
    <property type="entry name" value="DIACYLGLYCEROL KINASE"/>
    <property type="match status" value="1"/>
</dbReference>
<evidence type="ECO:0000256" key="3">
    <source>
        <dbReference type="ARBA" id="ARBA00022475"/>
    </source>
</evidence>
<comment type="subcellular location">
    <subcellularLocation>
        <location evidence="1">Cell membrane</location>
        <topology evidence="1">Multi-pass membrane protein</topology>
    </subcellularLocation>
</comment>
<evidence type="ECO:0000256" key="5">
    <source>
        <dbReference type="ARBA" id="ARBA00022679"/>
    </source>
</evidence>
<dbReference type="InterPro" id="IPR033717">
    <property type="entry name" value="UDPK"/>
</dbReference>
<feature type="binding site" evidence="16">
    <location>
        <position position="70"/>
    </location>
    <ligand>
        <name>substrate</name>
    </ligand>
</feature>
<keyword evidence="12 19" id="KW-0472">Membrane</keyword>
<feature type="binding site" evidence="18">
    <location>
        <position position="77"/>
    </location>
    <ligand>
        <name>a divalent metal cation</name>
        <dbReference type="ChEBI" id="CHEBI:60240"/>
    </ligand>
</feature>
<dbReference type="GO" id="GO:0008654">
    <property type="term" value="P:phospholipid biosynthetic process"/>
    <property type="evidence" value="ECO:0007669"/>
    <property type="project" value="UniProtKB-KW"/>
</dbReference>
<feature type="binding site" evidence="17">
    <location>
        <begin position="95"/>
        <end position="96"/>
    </location>
    <ligand>
        <name>ATP</name>
        <dbReference type="ChEBI" id="CHEBI:30616"/>
    </ligand>
</feature>
<dbReference type="GO" id="GO:0046872">
    <property type="term" value="F:metal ion binding"/>
    <property type="evidence" value="ECO:0007669"/>
    <property type="project" value="UniProtKB-KW"/>
</dbReference>
<evidence type="ECO:0000256" key="2">
    <source>
        <dbReference type="ARBA" id="ARBA00005967"/>
    </source>
</evidence>
<keyword evidence="9 17" id="KW-0067">ATP-binding</keyword>
<feature type="binding site" evidence="17">
    <location>
        <position position="10"/>
    </location>
    <ligand>
        <name>ATP</name>
        <dbReference type="ChEBI" id="CHEBI:30616"/>
    </ligand>
</feature>
<dbReference type="Gene3D" id="1.10.287.3610">
    <property type="match status" value="1"/>
</dbReference>
<evidence type="ECO:0000256" key="11">
    <source>
        <dbReference type="ARBA" id="ARBA00023098"/>
    </source>
</evidence>
<dbReference type="Pfam" id="PF01219">
    <property type="entry name" value="DAGK_prokar"/>
    <property type="match status" value="1"/>
</dbReference>
<sequence length="125" mass="14007">MILKKLKMSRLIKSFGWALSGLKDCILHEKNFRIQYIIALGVLVAGFVFSISLNEWMIILLSFAVVLCFEIINSAIEKLCDLVMPEYHAVIKKVKDMSASAVLLASIIAFIIGCIIFLPKVISLF</sequence>
<evidence type="ECO:0000256" key="4">
    <source>
        <dbReference type="ARBA" id="ARBA00022516"/>
    </source>
</evidence>
<feature type="transmembrane region" description="Helical" evidence="19">
    <location>
        <begin position="57"/>
        <end position="76"/>
    </location>
</feature>
<keyword evidence="10 19" id="KW-1133">Transmembrane helix</keyword>
<gene>
    <name evidence="20" type="ORF">EFY79_05280</name>
</gene>
<organism evidence="20 21">
    <name type="scientific">Hanamia caeni</name>
    <dbReference type="NCBI Taxonomy" id="2294116"/>
    <lineage>
        <taxon>Bacteria</taxon>
        <taxon>Pseudomonadati</taxon>
        <taxon>Bacteroidota</taxon>
        <taxon>Chitinophagia</taxon>
        <taxon>Chitinophagales</taxon>
        <taxon>Chitinophagaceae</taxon>
        <taxon>Hanamia</taxon>
    </lineage>
</organism>
<feature type="binding site" evidence="16">
    <location>
        <position position="10"/>
    </location>
    <ligand>
        <name>substrate</name>
    </ligand>
</feature>
<evidence type="ECO:0000313" key="20">
    <source>
        <dbReference type="EMBL" id="RNI39065.1"/>
    </source>
</evidence>
<evidence type="ECO:0000256" key="15">
    <source>
        <dbReference type="PIRSR" id="PIRSR600829-1"/>
    </source>
</evidence>
<evidence type="ECO:0000256" key="18">
    <source>
        <dbReference type="PIRSR" id="PIRSR600829-4"/>
    </source>
</evidence>
<evidence type="ECO:0000256" key="9">
    <source>
        <dbReference type="ARBA" id="ARBA00022840"/>
    </source>
</evidence>